<name>E0DI17_9CORY</name>
<reference evidence="2" key="1">
    <citation type="submission" date="2010-08" db="EMBL/GenBank/DDBJ databases">
        <authorList>
            <person name="Harkins D.M."/>
            <person name="Madupu R."/>
            <person name="Durkin A.S."/>
            <person name="Torralba M."/>
            <person name="Methe B."/>
            <person name="Sutton G.G."/>
            <person name="Nelson K.E."/>
        </authorList>
    </citation>
    <scope>NUCLEOTIDE SEQUENCE [LARGE SCALE GENOMIC DNA]</scope>
    <source>
        <strain evidence="2">ATCC 14266</strain>
    </source>
</reference>
<dbReference type="InterPro" id="IPR025406">
    <property type="entry name" value="DUF4132"/>
</dbReference>
<dbReference type="Pfam" id="PF13569">
    <property type="entry name" value="DUF4132"/>
    <property type="match status" value="1"/>
</dbReference>
<evidence type="ECO:0000259" key="1">
    <source>
        <dbReference type="Pfam" id="PF13569"/>
    </source>
</evidence>
<keyword evidence="3" id="KW-1185">Reference proteome</keyword>
<dbReference type="EMBL" id="ACSH02000008">
    <property type="protein sequence ID" value="EFM48188.1"/>
    <property type="molecule type" value="Genomic_DNA"/>
</dbReference>
<dbReference type="Proteomes" id="UP000004218">
    <property type="component" value="Unassembled WGS sequence"/>
</dbReference>
<feature type="domain" description="DUF4132" evidence="1">
    <location>
        <begin position="53"/>
        <end position="226"/>
    </location>
</feature>
<dbReference type="eggNOG" id="COG1413">
    <property type="taxonomic scope" value="Bacteria"/>
</dbReference>
<organism evidence="2 3">
    <name type="scientific">Corynebacterium matruchotii ATCC 14266</name>
    <dbReference type="NCBI Taxonomy" id="553207"/>
    <lineage>
        <taxon>Bacteria</taxon>
        <taxon>Bacillati</taxon>
        <taxon>Actinomycetota</taxon>
        <taxon>Actinomycetes</taxon>
        <taxon>Mycobacteriales</taxon>
        <taxon>Corynebacteriaceae</taxon>
        <taxon>Corynebacterium</taxon>
    </lineage>
</organism>
<evidence type="ECO:0000313" key="2">
    <source>
        <dbReference type="EMBL" id="EFM48188.1"/>
    </source>
</evidence>
<sequence length="313" mass="34824">MTVWWPHLTAINNNLFICSVEGLWPMTDLHWIAAGDYQLALDGTTITAKNAKGRVLKTVPAKAKKTPEYEQLNNCRIYLEQHQKECLRQVSEWFLKGLPVPVLVVSEVWPDPLWRACFENLVVCVTATGDTGLLRDVSDGHLHLADLDGEEITVPVDESGSITIPHPAIIADIADWREFAAELGVSQGVDQLFRDIYVKPDDAVGRQQAVRAYSDGRYEKAQVLIGRSRGGGFTTTMQEVSLIVVEDGVEVRISLDIDAWNPWEDGTIGELSFYQDGRSLPLEKVGPITWSEGIRMAEFVYAGRTVESAEEPS</sequence>
<gene>
    <name evidence="2" type="ORF">HMPREF0299_5327</name>
</gene>
<dbReference type="STRING" id="553207.HMPREF0299_5327"/>
<protein>
    <recommendedName>
        <fullName evidence="1">DUF4132 domain-containing protein</fullName>
    </recommendedName>
</protein>
<proteinExistence type="predicted"/>
<accession>E0DI17</accession>
<evidence type="ECO:0000313" key="3">
    <source>
        <dbReference type="Proteomes" id="UP000004218"/>
    </source>
</evidence>
<dbReference type="AlphaFoldDB" id="E0DI17"/>
<comment type="caution">
    <text evidence="2">The sequence shown here is derived from an EMBL/GenBank/DDBJ whole genome shotgun (WGS) entry which is preliminary data.</text>
</comment>